<feature type="domain" description="HpcH/HpaI aldolase/citrate lyase" evidence="5">
    <location>
        <begin position="19"/>
        <end position="244"/>
    </location>
</feature>
<comment type="similarity">
    <text evidence="1">Belongs to the HpcH/HpaI aldolase family.</text>
</comment>
<dbReference type="PANTHER" id="PTHR30502">
    <property type="entry name" value="2-KETO-3-DEOXY-L-RHAMNONATE ALDOLASE"/>
    <property type="match status" value="1"/>
</dbReference>
<dbReference type="RefSeq" id="WP_341374861.1">
    <property type="nucleotide sequence ID" value="NZ_JBBUTF010000012.1"/>
</dbReference>
<evidence type="ECO:0000313" key="7">
    <source>
        <dbReference type="Proteomes" id="UP001368500"/>
    </source>
</evidence>
<evidence type="ECO:0000256" key="4">
    <source>
        <dbReference type="SAM" id="MobiDB-lite"/>
    </source>
</evidence>
<sequence>MQIPRNTFRDALRAGRQLIGLWVGLADANAAEALATTGYDWLLLDGEHAPNDPRTVLEQLRAVAPYGAQPVVRPVQADVALVKQYLDVGAQTLLVPMIDTPAQAARMVSAMRYAPHGIRGMGAALARASRWNRIDDYLARADEQMCLLVQAESVQAIEQLAAIAATDGVDGVFFGPADLSASMGLRGQPHHPDVQRTILDGIATVRAAGKAAGVLSADVATARRCLEAGAQFVAIGVDTSLLVRAALQLREQFADVRGGLDGLPPQASGAAQAQEQMPTTATAASSPY</sequence>
<gene>
    <name evidence="6" type="primary">hpaI</name>
    <name evidence="6" type="ORF">AACH11_14020</name>
</gene>
<accession>A0ABU9BB02</accession>
<evidence type="ECO:0000256" key="1">
    <source>
        <dbReference type="ARBA" id="ARBA00005568"/>
    </source>
</evidence>
<organism evidence="6 7">
    <name type="scientific">Pseudaquabacterium rugosum</name>
    <dbReference type="NCBI Taxonomy" id="2984194"/>
    <lineage>
        <taxon>Bacteria</taxon>
        <taxon>Pseudomonadati</taxon>
        <taxon>Pseudomonadota</taxon>
        <taxon>Betaproteobacteria</taxon>
        <taxon>Burkholderiales</taxon>
        <taxon>Sphaerotilaceae</taxon>
        <taxon>Pseudaquabacterium</taxon>
    </lineage>
</organism>
<dbReference type="InterPro" id="IPR012689">
    <property type="entry name" value="HpaI"/>
</dbReference>
<dbReference type="NCBIfam" id="TIGR02311">
    <property type="entry name" value="HpaI"/>
    <property type="match status" value="1"/>
</dbReference>
<feature type="compositionally biased region" description="Polar residues" evidence="4">
    <location>
        <begin position="269"/>
        <end position="288"/>
    </location>
</feature>
<feature type="region of interest" description="Disordered" evidence="4">
    <location>
        <begin position="260"/>
        <end position="288"/>
    </location>
</feature>
<keyword evidence="7" id="KW-1185">Reference proteome</keyword>
<dbReference type="InterPro" id="IPR015813">
    <property type="entry name" value="Pyrv/PenolPyrv_kinase-like_dom"/>
</dbReference>
<dbReference type="PANTHER" id="PTHR30502:SF0">
    <property type="entry name" value="PHOSPHOENOLPYRUVATE CARBOXYLASE FAMILY PROTEIN"/>
    <property type="match status" value="1"/>
</dbReference>
<dbReference type="Gene3D" id="3.20.20.60">
    <property type="entry name" value="Phosphoenolpyruvate-binding domains"/>
    <property type="match status" value="1"/>
</dbReference>
<evidence type="ECO:0000259" key="5">
    <source>
        <dbReference type="Pfam" id="PF03328"/>
    </source>
</evidence>
<dbReference type="GO" id="GO:0016829">
    <property type="term" value="F:lyase activity"/>
    <property type="evidence" value="ECO:0007669"/>
    <property type="project" value="UniProtKB-KW"/>
</dbReference>
<dbReference type="SUPFAM" id="SSF51621">
    <property type="entry name" value="Phosphoenolpyruvate/pyruvate domain"/>
    <property type="match status" value="1"/>
</dbReference>
<dbReference type="InterPro" id="IPR050251">
    <property type="entry name" value="HpcH-HpaI_aldolase"/>
</dbReference>
<evidence type="ECO:0000256" key="3">
    <source>
        <dbReference type="ARBA" id="ARBA00023239"/>
    </source>
</evidence>
<dbReference type="InterPro" id="IPR005000">
    <property type="entry name" value="Aldolase/citrate-lyase_domain"/>
</dbReference>
<name>A0ABU9BB02_9BURK</name>
<evidence type="ECO:0000256" key="2">
    <source>
        <dbReference type="ARBA" id="ARBA00022723"/>
    </source>
</evidence>
<dbReference type="EC" id="4.1.2.52" evidence="6"/>
<dbReference type="Proteomes" id="UP001368500">
    <property type="component" value="Unassembled WGS sequence"/>
</dbReference>
<dbReference type="InterPro" id="IPR040442">
    <property type="entry name" value="Pyrv_kinase-like_dom_sf"/>
</dbReference>
<dbReference type="EMBL" id="JBBUTF010000012">
    <property type="protein sequence ID" value="MEK8027082.1"/>
    <property type="molecule type" value="Genomic_DNA"/>
</dbReference>
<proteinExistence type="inferred from homology"/>
<evidence type="ECO:0000313" key="6">
    <source>
        <dbReference type="EMBL" id="MEK8027082.1"/>
    </source>
</evidence>
<comment type="caution">
    <text evidence="6">The sequence shown here is derived from an EMBL/GenBank/DDBJ whole genome shotgun (WGS) entry which is preliminary data.</text>
</comment>
<protein>
    <submittedName>
        <fullName evidence="6">4-hydroxy-2-oxoheptanedioate aldolase</fullName>
        <ecNumber evidence="6">4.1.2.52</ecNumber>
    </submittedName>
</protein>
<dbReference type="Pfam" id="PF03328">
    <property type="entry name" value="HpcH_HpaI"/>
    <property type="match status" value="1"/>
</dbReference>
<keyword evidence="3 6" id="KW-0456">Lyase</keyword>
<keyword evidence="2" id="KW-0479">Metal-binding</keyword>
<reference evidence="6 7" key="1">
    <citation type="submission" date="2024-04" db="EMBL/GenBank/DDBJ databases">
        <title>Novel species of the genus Ideonella isolated from streams.</title>
        <authorList>
            <person name="Lu H."/>
        </authorList>
    </citation>
    <scope>NUCLEOTIDE SEQUENCE [LARGE SCALE GENOMIC DNA]</scope>
    <source>
        <strain evidence="6 7">BYS139W</strain>
    </source>
</reference>